<gene>
    <name evidence="2" type="ORF">ACFFGH_21705</name>
</gene>
<dbReference type="EMBL" id="JBHLTG010000005">
    <property type="protein sequence ID" value="MFC0680456.1"/>
    <property type="molecule type" value="Genomic_DNA"/>
</dbReference>
<dbReference type="RefSeq" id="WP_386672204.1">
    <property type="nucleotide sequence ID" value="NZ_JBHLTG010000005.1"/>
</dbReference>
<evidence type="ECO:0000259" key="1">
    <source>
        <dbReference type="Pfam" id="PF08818"/>
    </source>
</evidence>
<comment type="caution">
    <text evidence="2">The sequence shown here is derived from an EMBL/GenBank/DDBJ whole genome shotgun (WGS) entry which is preliminary data.</text>
</comment>
<feature type="domain" description="YdhG-like" evidence="1">
    <location>
        <begin position="25"/>
        <end position="130"/>
    </location>
</feature>
<organism evidence="2 3">
    <name type="scientific">Lysobacter korlensis</name>
    <dbReference type="NCBI Taxonomy" id="553636"/>
    <lineage>
        <taxon>Bacteria</taxon>
        <taxon>Pseudomonadati</taxon>
        <taxon>Pseudomonadota</taxon>
        <taxon>Gammaproteobacteria</taxon>
        <taxon>Lysobacterales</taxon>
        <taxon>Lysobacteraceae</taxon>
        <taxon>Lysobacter</taxon>
    </lineage>
</organism>
<reference evidence="2 3" key="1">
    <citation type="submission" date="2024-09" db="EMBL/GenBank/DDBJ databases">
        <authorList>
            <person name="Sun Q."/>
            <person name="Mori K."/>
        </authorList>
    </citation>
    <scope>NUCLEOTIDE SEQUENCE [LARGE SCALE GENOMIC DNA]</scope>
    <source>
        <strain evidence="2 3">KCTC 23076</strain>
    </source>
</reference>
<proteinExistence type="predicted"/>
<keyword evidence="3" id="KW-1185">Reference proteome</keyword>
<dbReference type="SUPFAM" id="SSF159888">
    <property type="entry name" value="YdhG-like"/>
    <property type="match status" value="1"/>
</dbReference>
<dbReference type="Pfam" id="PF08818">
    <property type="entry name" value="DUF1801"/>
    <property type="match status" value="1"/>
</dbReference>
<evidence type="ECO:0000313" key="3">
    <source>
        <dbReference type="Proteomes" id="UP001589896"/>
    </source>
</evidence>
<dbReference type="InterPro" id="IPR014922">
    <property type="entry name" value="YdhG-like"/>
</dbReference>
<sequence length="136" mass="15142">MAENLTQPTDADVDAFLDSVPDERRRAEGHALRRLMERVTGQEPVMWGPTMVGFGKEHYRYESGREGDQFVVGFSPRKAALTLYGLNSPGGEPDPLMAQLGPHTTGKSCVYVKRLDAVNADVLERLIRRRLEQAAT</sequence>
<accession>A0ABV6RU04</accession>
<evidence type="ECO:0000313" key="2">
    <source>
        <dbReference type="EMBL" id="MFC0680456.1"/>
    </source>
</evidence>
<dbReference type="Proteomes" id="UP001589896">
    <property type="component" value="Unassembled WGS sequence"/>
</dbReference>
<name>A0ABV6RU04_9GAMM</name>
<protein>
    <submittedName>
        <fullName evidence="2">DUF1801 domain-containing protein</fullName>
    </submittedName>
</protein>